<evidence type="ECO:0000256" key="1">
    <source>
        <dbReference type="ARBA" id="ARBA00004651"/>
    </source>
</evidence>
<keyword evidence="2" id="KW-0813">Transport</keyword>
<dbReference type="Proteomes" id="UP000239724">
    <property type="component" value="Unassembled WGS sequence"/>
</dbReference>
<reference evidence="9 10" key="1">
    <citation type="journal article" date="2018" name="Arch. Microbiol.">
        <title>New insights into the metabolic potential of the phototrophic purple bacterium Rhodopila globiformis DSM 161(T) from its draft genome sequence and evidence for a vanadium-dependent nitrogenase.</title>
        <authorList>
            <person name="Imhoff J.F."/>
            <person name="Rahn T."/>
            <person name="Kunzel S."/>
            <person name="Neulinger S.C."/>
        </authorList>
    </citation>
    <scope>NUCLEOTIDE SEQUENCE [LARGE SCALE GENOMIC DNA]</scope>
    <source>
        <strain evidence="9 10">DSM 161</strain>
    </source>
</reference>
<evidence type="ECO:0000256" key="3">
    <source>
        <dbReference type="ARBA" id="ARBA00022475"/>
    </source>
</evidence>
<protein>
    <submittedName>
        <fullName evidence="9">Ribose ABC transporter permease</fullName>
    </submittedName>
</protein>
<evidence type="ECO:0000256" key="2">
    <source>
        <dbReference type="ARBA" id="ARBA00022448"/>
    </source>
</evidence>
<dbReference type="GO" id="GO:0022857">
    <property type="term" value="F:transmembrane transporter activity"/>
    <property type="evidence" value="ECO:0007669"/>
    <property type="project" value="InterPro"/>
</dbReference>
<feature type="transmembrane region" description="Helical" evidence="8">
    <location>
        <begin position="244"/>
        <end position="261"/>
    </location>
</feature>
<feature type="transmembrane region" description="Helical" evidence="8">
    <location>
        <begin position="67"/>
        <end position="87"/>
    </location>
</feature>
<keyword evidence="4" id="KW-0997">Cell inner membrane</keyword>
<keyword evidence="5 8" id="KW-0812">Transmembrane</keyword>
<gene>
    <name evidence="9" type="ORF">CCS01_06515</name>
</gene>
<feature type="transmembrane region" description="Helical" evidence="8">
    <location>
        <begin position="41"/>
        <end position="60"/>
    </location>
</feature>
<feature type="transmembrane region" description="Helical" evidence="8">
    <location>
        <begin position="93"/>
        <end position="116"/>
    </location>
</feature>
<evidence type="ECO:0000313" key="9">
    <source>
        <dbReference type="EMBL" id="PPQ35787.1"/>
    </source>
</evidence>
<feature type="transmembrane region" description="Helical" evidence="8">
    <location>
        <begin position="123"/>
        <end position="141"/>
    </location>
</feature>
<name>A0A2S6NL35_RHOGL</name>
<dbReference type="PANTHER" id="PTHR32196:SF21">
    <property type="entry name" value="ABC TRANSPORTER PERMEASE PROTEIN YPHD-RELATED"/>
    <property type="match status" value="1"/>
</dbReference>
<evidence type="ECO:0000256" key="7">
    <source>
        <dbReference type="ARBA" id="ARBA00023136"/>
    </source>
</evidence>
<dbReference type="CDD" id="cd06579">
    <property type="entry name" value="TM_PBP1_transp_AraH_like"/>
    <property type="match status" value="1"/>
</dbReference>
<accession>A0A2S6NL35</accession>
<keyword evidence="7 8" id="KW-0472">Membrane</keyword>
<keyword evidence="3" id="KW-1003">Cell membrane</keyword>
<feature type="transmembrane region" description="Helical" evidence="8">
    <location>
        <begin position="211"/>
        <end position="232"/>
    </location>
</feature>
<comment type="subcellular location">
    <subcellularLocation>
        <location evidence="1">Cell membrane</location>
        <topology evidence="1">Multi-pass membrane protein</topology>
    </subcellularLocation>
</comment>
<dbReference type="GO" id="GO:0005886">
    <property type="term" value="C:plasma membrane"/>
    <property type="evidence" value="ECO:0007669"/>
    <property type="project" value="UniProtKB-SubCell"/>
</dbReference>
<feature type="transmembrane region" description="Helical" evidence="8">
    <location>
        <begin position="161"/>
        <end position="181"/>
    </location>
</feature>
<keyword evidence="6 8" id="KW-1133">Transmembrane helix</keyword>
<organism evidence="9 10">
    <name type="scientific">Rhodopila globiformis</name>
    <name type="common">Rhodopseudomonas globiformis</name>
    <dbReference type="NCBI Taxonomy" id="1071"/>
    <lineage>
        <taxon>Bacteria</taxon>
        <taxon>Pseudomonadati</taxon>
        <taxon>Pseudomonadota</taxon>
        <taxon>Alphaproteobacteria</taxon>
        <taxon>Acetobacterales</taxon>
        <taxon>Acetobacteraceae</taxon>
        <taxon>Rhodopila</taxon>
    </lineage>
</organism>
<dbReference type="OrthoDB" id="192433at2"/>
<evidence type="ECO:0000256" key="4">
    <source>
        <dbReference type="ARBA" id="ARBA00022519"/>
    </source>
</evidence>
<dbReference type="RefSeq" id="WP_104518042.1">
    <property type="nucleotide sequence ID" value="NZ_NHRY01000067.1"/>
</dbReference>
<evidence type="ECO:0000313" key="10">
    <source>
        <dbReference type="Proteomes" id="UP000239724"/>
    </source>
</evidence>
<evidence type="ECO:0000256" key="5">
    <source>
        <dbReference type="ARBA" id="ARBA00022692"/>
    </source>
</evidence>
<dbReference type="PANTHER" id="PTHR32196">
    <property type="entry name" value="ABC TRANSPORTER PERMEASE PROTEIN YPHD-RELATED-RELATED"/>
    <property type="match status" value="1"/>
</dbReference>
<proteinExistence type="predicted"/>
<sequence length="334" mass="34242">MSGFHHWAERNRWVWSALGVLLLWLLLDVLTARLTLANLSGVAQSAAFLVLPAVGQMFVVTTGRGNIDLSIPSTITLSAFLSMNIIAGSNSMLPVGLAAVLAAGLAIGAANAFLVLRLRIPAMIATLGVGYILATGALLANRQFTTYTVSSALSFVANQRIAGVPVVLILAVLAVAVASFVMRRTVYGRLLTAVGQSLPAAELSGVRSGKIVSIAFLISGALAALDGMLLAAHAGGAFLEVGTPYLLDSIAAVVLGGTLIAGGGATALGVLSGAFLLVLIVTTIQVAGLSIGMQELVEGVIVVLVLALSSGGGRTRPMRNRPGFPRILRRAGTR</sequence>
<dbReference type="AlphaFoldDB" id="A0A2S6NL35"/>
<evidence type="ECO:0000256" key="8">
    <source>
        <dbReference type="SAM" id="Phobius"/>
    </source>
</evidence>
<evidence type="ECO:0000256" key="6">
    <source>
        <dbReference type="ARBA" id="ARBA00022989"/>
    </source>
</evidence>
<comment type="caution">
    <text evidence="9">The sequence shown here is derived from an EMBL/GenBank/DDBJ whole genome shotgun (WGS) entry which is preliminary data.</text>
</comment>
<feature type="transmembrane region" description="Helical" evidence="8">
    <location>
        <begin position="268"/>
        <end position="290"/>
    </location>
</feature>
<dbReference type="InterPro" id="IPR001851">
    <property type="entry name" value="ABC_transp_permease"/>
</dbReference>
<keyword evidence="10" id="KW-1185">Reference proteome</keyword>
<dbReference type="Pfam" id="PF02653">
    <property type="entry name" value="BPD_transp_2"/>
    <property type="match status" value="1"/>
</dbReference>
<dbReference type="EMBL" id="NHRY01000067">
    <property type="protein sequence ID" value="PPQ35787.1"/>
    <property type="molecule type" value="Genomic_DNA"/>
</dbReference>
<feature type="transmembrane region" description="Helical" evidence="8">
    <location>
        <begin position="296"/>
        <end position="313"/>
    </location>
</feature>